<evidence type="ECO:0000256" key="2">
    <source>
        <dbReference type="ARBA" id="ARBA00023125"/>
    </source>
</evidence>
<dbReference type="SUPFAM" id="SSF46689">
    <property type="entry name" value="Homeodomain-like"/>
    <property type="match status" value="1"/>
</dbReference>
<keyword evidence="1" id="KW-0805">Transcription regulation</keyword>
<dbReference type="AlphaFoldDB" id="A0A5N8V8P9"/>
<protein>
    <submittedName>
        <fullName evidence="5">Helix-turn-helix domain-containing protein</fullName>
    </submittedName>
</protein>
<evidence type="ECO:0000256" key="1">
    <source>
        <dbReference type="ARBA" id="ARBA00023015"/>
    </source>
</evidence>
<evidence type="ECO:0000256" key="3">
    <source>
        <dbReference type="ARBA" id="ARBA00023163"/>
    </source>
</evidence>
<dbReference type="PANTHER" id="PTHR46796">
    <property type="entry name" value="HTH-TYPE TRANSCRIPTIONAL ACTIVATOR RHAS-RELATED"/>
    <property type="match status" value="1"/>
</dbReference>
<dbReference type="GO" id="GO:0043565">
    <property type="term" value="F:sequence-specific DNA binding"/>
    <property type="evidence" value="ECO:0007669"/>
    <property type="project" value="InterPro"/>
</dbReference>
<dbReference type="InterPro" id="IPR018060">
    <property type="entry name" value="HTH_AraC"/>
</dbReference>
<dbReference type="Gene3D" id="1.10.10.60">
    <property type="entry name" value="Homeodomain-like"/>
    <property type="match status" value="1"/>
</dbReference>
<sequence length="320" mass="34507">MQSSEDMRAGRMAEPVSFSTLNLPEAQRVALWERHNAAALIGLRCRSLGEVPLDATEINLQLPRIHVARVIGSPHIVERPSAVIRRTPSEAIACYLNLADEAFFYHDDGVQLLRAGQLIVCDADRPFVRGFSRGLEELAVKIPRSVWQDIGGPATLDRPLVLDVSEGSVHGKTFARLAGQALRPGGGGAVDEDTMLELLGSAVTGRLPALASVHLAVAKVYIDRHLGEAGLSARSIARGVGISERHLSRVFSASGTSVPQHLLGRRLDLAHALLAGGEETTVADTAVRCGFGSVTHFSHRFRERYGVRASDVLREARTQA</sequence>
<organism evidence="5 6">
    <name type="scientific">Streptomyces adustus</name>
    <dbReference type="NCBI Taxonomy" id="1609272"/>
    <lineage>
        <taxon>Bacteria</taxon>
        <taxon>Bacillati</taxon>
        <taxon>Actinomycetota</taxon>
        <taxon>Actinomycetes</taxon>
        <taxon>Kitasatosporales</taxon>
        <taxon>Streptomycetaceae</taxon>
        <taxon>Streptomyces</taxon>
    </lineage>
</organism>
<gene>
    <name evidence="5" type="ORF">FNH09_09960</name>
</gene>
<accession>A0A5N8V8P9</accession>
<keyword evidence="6" id="KW-1185">Reference proteome</keyword>
<dbReference type="PROSITE" id="PS01124">
    <property type="entry name" value="HTH_ARAC_FAMILY_2"/>
    <property type="match status" value="1"/>
</dbReference>
<evidence type="ECO:0000259" key="4">
    <source>
        <dbReference type="PROSITE" id="PS01124"/>
    </source>
</evidence>
<evidence type="ECO:0000313" key="5">
    <source>
        <dbReference type="EMBL" id="MPY31593.1"/>
    </source>
</evidence>
<dbReference type="InterPro" id="IPR009057">
    <property type="entry name" value="Homeodomain-like_sf"/>
</dbReference>
<dbReference type="EMBL" id="VJZD01000028">
    <property type="protein sequence ID" value="MPY31593.1"/>
    <property type="molecule type" value="Genomic_DNA"/>
</dbReference>
<evidence type="ECO:0000313" key="6">
    <source>
        <dbReference type="Proteomes" id="UP000325849"/>
    </source>
</evidence>
<reference evidence="5 6" key="1">
    <citation type="submission" date="2019-07" db="EMBL/GenBank/DDBJ databases">
        <title>New species of Amycolatopsis and Streptomyces.</title>
        <authorList>
            <person name="Duangmal K."/>
            <person name="Teo W.F.A."/>
            <person name="Lipun K."/>
        </authorList>
    </citation>
    <scope>NUCLEOTIDE SEQUENCE [LARGE SCALE GENOMIC DNA]</scope>
    <source>
        <strain evidence="5 6">NBRC 109810</strain>
    </source>
</reference>
<keyword evidence="2" id="KW-0238">DNA-binding</keyword>
<comment type="caution">
    <text evidence="5">The sequence shown here is derived from an EMBL/GenBank/DDBJ whole genome shotgun (WGS) entry which is preliminary data.</text>
</comment>
<feature type="domain" description="HTH araC/xylS-type" evidence="4">
    <location>
        <begin position="216"/>
        <end position="315"/>
    </location>
</feature>
<dbReference type="PANTHER" id="PTHR46796:SF6">
    <property type="entry name" value="ARAC SUBFAMILY"/>
    <property type="match status" value="1"/>
</dbReference>
<dbReference type="InterPro" id="IPR050204">
    <property type="entry name" value="AraC_XylS_family_regulators"/>
</dbReference>
<dbReference type="GO" id="GO:0003700">
    <property type="term" value="F:DNA-binding transcription factor activity"/>
    <property type="evidence" value="ECO:0007669"/>
    <property type="project" value="InterPro"/>
</dbReference>
<keyword evidence="3" id="KW-0804">Transcription</keyword>
<dbReference type="Pfam" id="PF12833">
    <property type="entry name" value="HTH_18"/>
    <property type="match status" value="1"/>
</dbReference>
<proteinExistence type="predicted"/>
<dbReference type="OrthoDB" id="9799345at2"/>
<dbReference type="SMART" id="SM00342">
    <property type="entry name" value="HTH_ARAC"/>
    <property type="match status" value="1"/>
</dbReference>
<dbReference type="Proteomes" id="UP000325849">
    <property type="component" value="Unassembled WGS sequence"/>
</dbReference>
<name>A0A5N8V8P9_9ACTN</name>